<dbReference type="PANTHER" id="PTHR35218">
    <property type="entry name" value="RNASE H DOMAIN-CONTAINING PROTEIN"/>
    <property type="match status" value="1"/>
</dbReference>
<dbReference type="EMBL" id="BSYR01000005">
    <property type="protein sequence ID" value="GMI67469.1"/>
    <property type="molecule type" value="Genomic_DNA"/>
</dbReference>
<dbReference type="Gene3D" id="3.60.10.10">
    <property type="entry name" value="Endonuclease/exonuclease/phosphatase"/>
    <property type="match status" value="1"/>
</dbReference>
<sequence length="471" mass="54312">MINILIWNIQGAASSSFRDQLRRIRASSKPSIVALLETRISGQRADSIVSRLGFQFSFRVEAQGFSGGIWLLWNSDVKVQALAISNQFIHVKLQGSMFLSPVFFTVVYASPHIQYRRFLWDRLESINPGNDHPWLLGGDFNAILHLDDRRGGQAHRHCVSKDFQRFVFTNALQEIDFKGPRFTWARGDLYERLDRCLANLAWLDSFPNSLVMHLDRIGSDHRPLLLCTEQIVPVLDDRPFRFLSAWQDFDDFIPLLQNSWSANLSLNENIKNLKGNLSQWHSRRFGDLGKRKKRIIARLRGIDRALGVRHSASLYELEKSLKAELDDILAVEESMWRQKARCYWVSDGDRNTKYYHAIANGRRKRNSILCLKDDSGTWVSNPETLKHLAVDFFTNLFTSDGSNGYSFNCRNCFHSLDQQDKVALDMAVSREEIRSALFQMNPSKAPGVDRFHASFYQRHWDVVGDVICHTI</sequence>
<accession>A0A9W7GY09</accession>
<dbReference type="OrthoDB" id="983824at2759"/>
<gene>
    <name evidence="2" type="ORF">HRI_000416200</name>
</gene>
<name>A0A9W7GY09_HIBTR</name>
<comment type="caution">
    <text evidence="2">The sequence shown here is derived from an EMBL/GenBank/DDBJ whole genome shotgun (WGS) entry which is preliminary data.</text>
</comment>
<protein>
    <recommendedName>
        <fullName evidence="1">Endonuclease/exonuclease/phosphatase domain-containing protein</fullName>
    </recommendedName>
</protein>
<reference evidence="2" key="1">
    <citation type="submission" date="2023-05" db="EMBL/GenBank/DDBJ databases">
        <title>Genome and transcriptome analyses reveal genes involved in the formation of fine ridges on petal epidermal cells in Hibiscus trionum.</title>
        <authorList>
            <person name="Koshimizu S."/>
            <person name="Masuda S."/>
            <person name="Ishii T."/>
            <person name="Shirasu K."/>
            <person name="Hoshino A."/>
            <person name="Arita M."/>
        </authorList>
    </citation>
    <scope>NUCLEOTIDE SEQUENCE</scope>
    <source>
        <strain evidence="2">Hamamatsu line</strain>
    </source>
</reference>
<feature type="domain" description="Endonuclease/exonuclease/phosphatase" evidence="1">
    <location>
        <begin position="7"/>
        <end position="221"/>
    </location>
</feature>
<evidence type="ECO:0000259" key="1">
    <source>
        <dbReference type="Pfam" id="PF03372"/>
    </source>
</evidence>
<dbReference type="GO" id="GO:0003824">
    <property type="term" value="F:catalytic activity"/>
    <property type="evidence" value="ECO:0007669"/>
    <property type="project" value="InterPro"/>
</dbReference>
<evidence type="ECO:0000313" key="3">
    <source>
        <dbReference type="Proteomes" id="UP001165190"/>
    </source>
</evidence>
<dbReference type="AlphaFoldDB" id="A0A9W7GY09"/>
<keyword evidence="3" id="KW-1185">Reference proteome</keyword>
<dbReference type="SUPFAM" id="SSF56219">
    <property type="entry name" value="DNase I-like"/>
    <property type="match status" value="1"/>
</dbReference>
<dbReference type="Pfam" id="PF03372">
    <property type="entry name" value="Exo_endo_phos"/>
    <property type="match status" value="1"/>
</dbReference>
<dbReference type="InterPro" id="IPR036691">
    <property type="entry name" value="Endo/exonu/phosph_ase_sf"/>
</dbReference>
<dbReference type="Proteomes" id="UP001165190">
    <property type="component" value="Unassembled WGS sequence"/>
</dbReference>
<dbReference type="PANTHER" id="PTHR35218:SF9">
    <property type="entry name" value="ENDONUCLEASE_EXONUCLEASE_PHOSPHATASE DOMAIN-CONTAINING PROTEIN"/>
    <property type="match status" value="1"/>
</dbReference>
<proteinExistence type="predicted"/>
<organism evidence="2 3">
    <name type="scientific">Hibiscus trionum</name>
    <name type="common">Flower of an hour</name>
    <dbReference type="NCBI Taxonomy" id="183268"/>
    <lineage>
        <taxon>Eukaryota</taxon>
        <taxon>Viridiplantae</taxon>
        <taxon>Streptophyta</taxon>
        <taxon>Embryophyta</taxon>
        <taxon>Tracheophyta</taxon>
        <taxon>Spermatophyta</taxon>
        <taxon>Magnoliopsida</taxon>
        <taxon>eudicotyledons</taxon>
        <taxon>Gunneridae</taxon>
        <taxon>Pentapetalae</taxon>
        <taxon>rosids</taxon>
        <taxon>malvids</taxon>
        <taxon>Malvales</taxon>
        <taxon>Malvaceae</taxon>
        <taxon>Malvoideae</taxon>
        <taxon>Hibiscus</taxon>
    </lineage>
</organism>
<evidence type="ECO:0000313" key="2">
    <source>
        <dbReference type="EMBL" id="GMI67469.1"/>
    </source>
</evidence>
<dbReference type="InterPro" id="IPR005135">
    <property type="entry name" value="Endo/exonuclease/phosphatase"/>
</dbReference>